<evidence type="ECO:0000313" key="13">
    <source>
        <dbReference type="EMBL" id="CCE84914.1"/>
    </source>
</evidence>
<accession>G8Y5K3</accession>
<dbReference type="FunCoup" id="G8Y5K3">
    <property type="interactions" value="256"/>
</dbReference>
<keyword evidence="3" id="KW-0158">Chromosome</keyword>
<evidence type="ECO:0000256" key="9">
    <source>
        <dbReference type="SAM" id="MobiDB-lite"/>
    </source>
</evidence>
<feature type="compositionally biased region" description="Basic and acidic residues" evidence="9">
    <location>
        <begin position="545"/>
        <end position="566"/>
    </location>
</feature>
<evidence type="ECO:0000256" key="8">
    <source>
        <dbReference type="ARBA" id="ARBA00023328"/>
    </source>
</evidence>
<dbReference type="Pfam" id="PF07557">
    <property type="entry name" value="Shugoshin_C"/>
    <property type="match status" value="1"/>
</dbReference>
<feature type="compositionally biased region" description="Basic residues" evidence="9">
    <location>
        <begin position="587"/>
        <end position="598"/>
    </location>
</feature>
<feature type="compositionally biased region" description="Basic and acidic residues" evidence="9">
    <location>
        <begin position="336"/>
        <end position="356"/>
    </location>
</feature>
<feature type="compositionally biased region" description="Basic and acidic residues" evidence="9">
    <location>
        <begin position="492"/>
        <end position="514"/>
    </location>
</feature>
<evidence type="ECO:0000256" key="4">
    <source>
        <dbReference type="ARBA" id="ARBA00022618"/>
    </source>
</evidence>
<feature type="compositionally biased region" description="Polar residues" evidence="9">
    <location>
        <begin position="287"/>
        <end position="296"/>
    </location>
</feature>
<dbReference type="Proteomes" id="UP000005222">
    <property type="component" value="Chromosome K"/>
</dbReference>
<dbReference type="Pfam" id="PF07558">
    <property type="entry name" value="Shugoshin_N"/>
    <property type="match status" value="1"/>
</dbReference>
<reference evidence="14" key="2">
    <citation type="journal article" date="2012" name="G3 (Bethesda)">
        <title>Pichia sorbitophila, an interspecies yeast hybrid reveals early steps of genome resolution following polyploidization.</title>
        <authorList>
            <person name="Leh Louis V."/>
            <person name="Despons L."/>
            <person name="Friedrich A."/>
            <person name="Martin T."/>
            <person name="Durrens P."/>
            <person name="Casaregola S."/>
            <person name="Neuveglise C."/>
            <person name="Fairhead C."/>
            <person name="Marck C."/>
            <person name="Cruz J.A."/>
            <person name="Straub M.L."/>
            <person name="Kugler V."/>
            <person name="Sacerdot C."/>
            <person name="Uzunov Z."/>
            <person name="Thierry A."/>
            <person name="Weiss S."/>
            <person name="Bleykasten C."/>
            <person name="De Montigny J."/>
            <person name="Jacques N."/>
            <person name="Jung P."/>
            <person name="Lemaire M."/>
            <person name="Mallet S."/>
            <person name="Morel G."/>
            <person name="Richard G.F."/>
            <person name="Sarkar A."/>
            <person name="Savel G."/>
            <person name="Schacherer J."/>
            <person name="Seret M.L."/>
            <person name="Talla E."/>
            <person name="Samson G."/>
            <person name="Jubin C."/>
            <person name="Poulain J."/>
            <person name="Vacherie B."/>
            <person name="Barbe V."/>
            <person name="Pelletier E."/>
            <person name="Sherman D.J."/>
            <person name="Westhof E."/>
            <person name="Weissenbach J."/>
            <person name="Baret P.V."/>
            <person name="Wincker P."/>
            <person name="Gaillardin C."/>
            <person name="Dujon B."/>
            <person name="Souciet J.L."/>
        </authorList>
    </citation>
    <scope>NUCLEOTIDE SEQUENCE [LARGE SCALE GENOMIC DNA]</scope>
    <source>
        <strain evidence="14">ATCC MYA-4447 / BCRC 22081 / CBS 7064 / NBRC 10061 / NRRL Y-12695</strain>
    </source>
</reference>
<keyword evidence="6" id="KW-0175">Coiled coil</keyword>
<feature type="region of interest" description="Disordered" evidence="9">
    <location>
        <begin position="1"/>
        <end position="51"/>
    </location>
</feature>
<dbReference type="GO" id="GO:0005634">
    <property type="term" value="C:nucleus"/>
    <property type="evidence" value="ECO:0007669"/>
    <property type="project" value="InterPro"/>
</dbReference>
<dbReference type="AlphaFoldDB" id="G8Y5K3"/>
<dbReference type="EMBL" id="FO082049">
    <property type="protein sequence ID" value="CCE83883.1"/>
    <property type="molecule type" value="Genomic_DNA"/>
</dbReference>
<feature type="compositionally biased region" description="Polar residues" evidence="9">
    <location>
        <begin position="1"/>
        <end position="10"/>
    </location>
</feature>
<dbReference type="GO" id="GO:0045132">
    <property type="term" value="P:meiotic chromosome segregation"/>
    <property type="evidence" value="ECO:0007669"/>
    <property type="project" value="InterPro"/>
</dbReference>
<feature type="compositionally biased region" description="Basic and acidic residues" evidence="9">
    <location>
        <begin position="231"/>
        <end position="241"/>
    </location>
</feature>
<sequence length="598" mass="67063">MARPSINSQLLIDFANSKQSQRPSDRASSLSSASDSEEKAEQHKTLLSQEQARQAKKDQYYNIELIRKKYALQNQSLAKNNSLMMSRVSEMEAKISDLINENMKLRKSKAFQETEMKSYLETALQTIENGVIGKFAEIAQLFSGIRANEGLSTNPSMEFFQRILEFDPQVTSTPTHNPKGYEDAGSPFSQTARSASNFSKADTFVLPETHDSLKAKPEVNKKSNDPNNLENEARDRRDSIDSVHLGSSPRPTLDIPQARKVPKTPEMEPKDKETEPVVLPQHKNHMLLSSPQQNEHQGFMVYQDEQANVHEKPEDPSKPTKKPGRKGKVGRPRTKKITEPKESAETRSSGKEKDSTGLRPSFISDPTNTKVNEAPQAKEVKPSNKANDKLQNPAKNDSEGEANDVHAKLTMGNTEATKPAPPKESSINSQDSKAGSQETFSRESSAEGTGRRPTRNRKTVSYKWPSLSKKLRRPSEKLADAVITDEQQNEMSIKREDDSGELEAKKEDASEPKPKKQKRNPLTNVTNVANTNTNHKSSKTQNESSLKDTTEFARTKTNDHHGKENTEPEANEADPLSVFDFPEIKPTRKYRKEKHSVF</sequence>
<dbReference type="InterPro" id="IPR011516">
    <property type="entry name" value="Shugoshin_N"/>
</dbReference>
<feature type="compositionally biased region" description="Basic and acidic residues" evidence="9">
    <location>
        <begin position="376"/>
        <end position="388"/>
    </location>
</feature>
<evidence type="ECO:0000313" key="14">
    <source>
        <dbReference type="Proteomes" id="UP000005222"/>
    </source>
</evidence>
<dbReference type="GO" id="GO:0051301">
    <property type="term" value="P:cell division"/>
    <property type="evidence" value="ECO:0007669"/>
    <property type="project" value="UniProtKB-KW"/>
</dbReference>
<dbReference type="STRING" id="559304.G8Y5K3"/>
<evidence type="ECO:0000256" key="6">
    <source>
        <dbReference type="ARBA" id="ARBA00023054"/>
    </source>
</evidence>
<keyword evidence="7" id="KW-0131">Cell cycle</keyword>
<feature type="region of interest" description="Disordered" evidence="9">
    <location>
        <begin position="169"/>
        <end position="195"/>
    </location>
</feature>
<dbReference type="InParanoid" id="G8Y5K3"/>
<feature type="compositionally biased region" description="Basic and acidic residues" evidence="9">
    <location>
        <begin position="263"/>
        <end position="275"/>
    </location>
</feature>
<name>G8Y5K3_PICSO</name>
<keyword evidence="8" id="KW-0137">Centromere</keyword>
<dbReference type="InterPro" id="IPR011515">
    <property type="entry name" value="Shugoshin_C"/>
</dbReference>
<evidence type="ECO:0000256" key="7">
    <source>
        <dbReference type="ARBA" id="ARBA00023306"/>
    </source>
</evidence>
<evidence type="ECO:0000313" key="12">
    <source>
        <dbReference type="EMBL" id="CCE83883.1"/>
    </source>
</evidence>
<evidence type="ECO:0000259" key="11">
    <source>
        <dbReference type="Pfam" id="PF07558"/>
    </source>
</evidence>
<comment type="similarity">
    <text evidence="2">Belongs to the shugoshin family.</text>
</comment>
<evidence type="ECO:0000256" key="3">
    <source>
        <dbReference type="ARBA" id="ARBA00022454"/>
    </source>
</evidence>
<evidence type="ECO:0000256" key="5">
    <source>
        <dbReference type="ARBA" id="ARBA00022829"/>
    </source>
</evidence>
<reference evidence="13" key="1">
    <citation type="submission" date="2011-10" db="EMBL/GenBank/DDBJ databases">
        <authorList>
            <person name="Genoscope - CEA"/>
        </authorList>
    </citation>
    <scope>NUCLEOTIDE SEQUENCE</scope>
</reference>
<comment type="subcellular location">
    <subcellularLocation>
        <location evidence="1">Chromosome</location>
        <location evidence="1">Centromere</location>
    </subcellularLocation>
</comment>
<organism evidence="13 14">
    <name type="scientific">Pichia sorbitophila (strain ATCC MYA-4447 / BCRC 22081 / CBS 7064 / NBRC 10061 / NRRL Y-12695)</name>
    <name type="common">Hybrid yeast</name>
    <dbReference type="NCBI Taxonomy" id="559304"/>
    <lineage>
        <taxon>Eukaryota</taxon>
        <taxon>Fungi</taxon>
        <taxon>Dikarya</taxon>
        <taxon>Ascomycota</taxon>
        <taxon>Saccharomycotina</taxon>
        <taxon>Pichiomycetes</taxon>
        <taxon>Debaryomycetaceae</taxon>
        <taxon>Millerozyma</taxon>
    </lineage>
</organism>
<feature type="domain" description="Shugoshin N-terminal coiled-coil" evidence="11">
    <location>
        <begin position="66"/>
        <end position="107"/>
    </location>
</feature>
<evidence type="ECO:0000259" key="10">
    <source>
        <dbReference type="Pfam" id="PF07557"/>
    </source>
</evidence>
<feature type="compositionally biased region" description="Low complexity" evidence="9">
    <location>
        <begin position="523"/>
        <end position="534"/>
    </location>
</feature>
<feature type="region of interest" description="Disordered" evidence="9">
    <location>
        <begin position="208"/>
        <end position="598"/>
    </location>
</feature>
<gene>
    <name evidence="13" type="primary">Piso0_004479</name>
    <name evidence="12" type="ORF">GNLVRS01_PISO0K17786g</name>
    <name evidence="13" type="ORF">GNLVRS01_PISO0L17787g</name>
</gene>
<feature type="compositionally biased region" description="Polar residues" evidence="9">
    <location>
        <begin position="425"/>
        <end position="439"/>
    </location>
</feature>
<dbReference type="OrthoDB" id="4026808at2759"/>
<feature type="compositionally biased region" description="Low complexity" evidence="9">
    <location>
        <begin position="20"/>
        <end position="34"/>
    </location>
</feature>
<evidence type="ECO:0000256" key="2">
    <source>
        <dbReference type="ARBA" id="ARBA00010845"/>
    </source>
</evidence>
<feature type="compositionally biased region" description="Basic residues" evidence="9">
    <location>
        <begin position="319"/>
        <end position="335"/>
    </location>
</feature>
<proteinExistence type="inferred from homology"/>
<evidence type="ECO:0000256" key="1">
    <source>
        <dbReference type="ARBA" id="ARBA00004584"/>
    </source>
</evidence>
<dbReference type="GO" id="GO:0000779">
    <property type="term" value="C:condensed chromosome, centromeric region"/>
    <property type="evidence" value="ECO:0007669"/>
    <property type="project" value="UniProtKB-ARBA"/>
</dbReference>
<dbReference type="HOGENOM" id="CLU_473283_0_0_1"/>
<dbReference type="eggNOG" id="ENOG502QSMK">
    <property type="taxonomic scope" value="Eukaryota"/>
</dbReference>
<keyword evidence="5" id="KW-0159">Chromosome partition</keyword>
<feature type="compositionally biased region" description="Basic and acidic residues" evidence="9">
    <location>
        <begin position="208"/>
        <end position="224"/>
    </location>
</feature>
<keyword evidence="14" id="KW-1185">Reference proteome</keyword>
<keyword evidence="4" id="KW-0132">Cell division</keyword>
<feature type="domain" description="Shugoshin C-terminal" evidence="10">
    <location>
        <begin position="450"/>
        <end position="473"/>
    </location>
</feature>
<protein>
    <submittedName>
        <fullName evidence="13">Piso0_004479 protein</fullName>
    </submittedName>
</protein>
<feature type="compositionally biased region" description="Basic and acidic residues" evidence="9">
    <location>
        <begin position="307"/>
        <end position="318"/>
    </location>
</feature>
<dbReference type="Proteomes" id="UP000005222">
    <property type="component" value="Chromosome L"/>
</dbReference>
<dbReference type="EMBL" id="FO082048">
    <property type="protein sequence ID" value="CCE84914.1"/>
    <property type="molecule type" value="Genomic_DNA"/>
</dbReference>